<gene>
    <name evidence="2" type="ORF">CAMP_LOCUS15820</name>
</gene>
<feature type="signal peptide" evidence="1">
    <location>
        <begin position="1"/>
        <end position="24"/>
    </location>
</feature>
<name>A0A9P1IVU1_9PELO</name>
<keyword evidence="3" id="KW-1185">Reference proteome</keyword>
<comment type="caution">
    <text evidence="2">The sequence shown here is derived from an EMBL/GenBank/DDBJ whole genome shotgun (WGS) entry which is preliminary data.</text>
</comment>
<protein>
    <submittedName>
        <fullName evidence="2">Uncharacterized protein</fullName>
    </submittedName>
</protein>
<keyword evidence="1" id="KW-0732">Signal</keyword>
<feature type="chain" id="PRO_5040256613" evidence="1">
    <location>
        <begin position="25"/>
        <end position="89"/>
    </location>
</feature>
<dbReference type="Proteomes" id="UP001152747">
    <property type="component" value="Unassembled WGS sequence"/>
</dbReference>
<dbReference type="AlphaFoldDB" id="A0A9P1IVU1"/>
<proteinExistence type="predicted"/>
<reference evidence="2" key="1">
    <citation type="submission" date="2022-11" db="EMBL/GenBank/DDBJ databases">
        <authorList>
            <person name="Kikuchi T."/>
        </authorList>
    </citation>
    <scope>NUCLEOTIDE SEQUENCE</scope>
    <source>
        <strain evidence="2">PS1010</strain>
    </source>
</reference>
<sequence>MADLFFVIVAVAIFFLLCCTLCKGDCMREKTRTSHVFLPAPQNIVVPRPEPVIYYQAPPPPPAYNVVTYATPQSYIQQESNQVCFMYLR</sequence>
<organism evidence="2 3">
    <name type="scientific">Caenorhabditis angaria</name>
    <dbReference type="NCBI Taxonomy" id="860376"/>
    <lineage>
        <taxon>Eukaryota</taxon>
        <taxon>Metazoa</taxon>
        <taxon>Ecdysozoa</taxon>
        <taxon>Nematoda</taxon>
        <taxon>Chromadorea</taxon>
        <taxon>Rhabditida</taxon>
        <taxon>Rhabditina</taxon>
        <taxon>Rhabditomorpha</taxon>
        <taxon>Rhabditoidea</taxon>
        <taxon>Rhabditidae</taxon>
        <taxon>Peloderinae</taxon>
        <taxon>Caenorhabditis</taxon>
    </lineage>
</organism>
<dbReference type="EMBL" id="CANHGI010000005">
    <property type="protein sequence ID" value="CAI5453183.1"/>
    <property type="molecule type" value="Genomic_DNA"/>
</dbReference>
<evidence type="ECO:0000313" key="2">
    <source>
        <dbReference type="EMBL" id="CAI5453183.1"/>
    </source>
</evidence>
<evidence type="ECO:0000313" key="3">
    <source>
        <dbReference type="Proteomes" id="UP001152747"/>
    </source>
</evidence>
<evidence type="ECO:0000256" key="1">
    <source>
        <dbReference type="SAM" id="SignalP"/>
    </source>
</evidence>
<accession>A0A9P1IVU1</accession>